<dbReference type="OMA" id="QYYNMAY"/>
<evidence type="ECO:0000259" key="6">
    <source>
        <dbReference type="PROSITE" id="PS51767"/>
    </source>
</evidence>
<evidence type="ECO:0000256" key="5">
    <source>
        <dbReference type="ARBA" id="ARBA00023180"/>
    </source>
</evidence>
<sequence>MAPNDLRSPLSRRPDHGFVANISIGEPAVYQLVLIDTGSNIFWIQCYPCQKCGDQNQIPHYDVDKSSTYSKVSCDSWMCREFDGQCNEWLECIYISAYIDYTWSRGIVSDDTLHFITSDNEVESVPNVAFGCGTYNYGDEFGYEYSGILGLGPSKASVMTQIGYQFSYCIGHIKDINDSYSHLIIGDEARLEGDSTPLEIFNSSYYAMLDGIRMGEKLIADKKVFSSQPKDGGGVLFDTGSPVTYLHKEALELLSAEIKSYMKAGNIQQVPEIKTGGLLCFEGRVSEDLENFTEVIFHFSGGADLAVGPDALFDQSRQRVFCMTILPTSANMSILDHEAENLTIIGISAMQDYNFGFDIKEKLVYIEDVDCKTLSDYD</sequence>
<evidence type="ECO:0000256" key="3">
    <source>
        <dbReference type="ARBA" id="ARBA00022750"/>
    </source>
</evidence>
<dbReference type="CDD" id="cd05476">
    <property type="entry name" value="pepsin_A_like_plant"/>
    <property type="match status" value="1"/>
</dbReference>
<evidence type="ECO:0000313" key="7">
    <source>
        <dbReference type="RefSeq" id="XP_016456215.1"/>
    </source>
</evidence>
<dbReference type="PROSITE" id="PS51767">
    <property type="entry name" value="PEPTIDASE_A1"/>
    <property type="match status" value="1"/>
</dbReference>
<feature type="domain" description="Peptidase A1" evidence="6">
    <location>
        <begin position="18"/>
        <end position="367"/>
    </location>
</feature>
<name>A0A1S3YW15_TOBAC</name>
<dbReference type="PANTHER" id="PTHR47967">
    <property type="entry name" value="OS07G0603500 PROTEIN-RELATED"/>
    <property type="match status" value="1"/>
</dbReference>
<dbReference type="InterPro" id="IPR051708">
    <property type="entry name" value="Plant_Aspart_Prot_A1"/>
</dbReference>
<keyword evidence="3" id="KW-0064">Aspartyl protease</keyword>
<dbReference type="PANTHER" id="PTHR47967:SF13">
    <property type="entry name" value="ASPARTYL PROTEASE UND-RELATED"/>
    <property type="match status" value="1"/>
</dbReference>
<dbReference type="InterPro" id="IPR032861">
    <property type="entry name" value="TAXi_N"/>
</dbReference>
<dbReference type="OrthoDB" id="2747330at2759"/>
<evidence type="ECO:0000256" key="1">
    <source>
        <dbReference type="ARBA" id="ARBA00007447"/>
    </source>
</evidence>
<dbReference type="AlphaFoldDB" id="A0A1S3YW15"/>
<dbReference type="SUPFAM" id="SSF50630">
    <property type="entry name" value="Acid proteases"/>
    <property type="match status" value="1"/>
</dbReference>
<dbReference type="RefSeq" id="XP_016456215.1">
    <property type="nucleotide sequence ID" value="XM_016600729.1"/>
</dbReference>
<dbReference type="KEGG" id="nta:107780195"/>
<dbReference type="InterPro" id="IPR021109">
    <property type="entry name" value="Peptidase_aspartic_dom_sf"/>
</dbReference>
<dbReference type="GO" id="GO:0004190">
    <property type="term" value="F:aspartic-type endopeptidase activity"/>
    <property type="evidence" value="ECO:0007669"/>
    <property type="project" value="UniProtKB-KW"/>
</dbReference>
<dbReference type="Gene3D" id="2.40.70.10">
    <property type="entry name" value="Acid Proteases"/>
    <property type="match status" value="2"/>
</dbReference>
<dbReference type="SMR" id="A0A1S3YW15"/>
<dbReference type="InterPro" id="IPR034161">
    <property type="entry name" value="Pepsin-like_plant"/>
</dbReference>
<comment type="similarity">
    <text evidence="1">Belongs to the peptidase A1 family.</text>
</comment>
<dbReference type="Pfam" id="PF14541">
    <property type="entry name" value="TAXi_C"/>
    <property type="match status" value="1"/>
</dbReference>
<dbReference type="InterPro" id="IPR032799">
    <property type="entry name" value="TAXi_C"/>
</dbReference>
<keyword evidence="4" id="KW-0378">Hydrolase</keyword>
<evidence type="ECO:0000256" key="2">
    <source>
        <dbReference type="ARBA" id="ARBA00022670"/>
    </source>
</evidence>
<keyword evidence="5" id="KW-0325">Glycoprotein</keyword>
<proteinExistence type="inferred from homology"/>
<keyword evidence="2 7" id="KW-0645">Protease</keyword>
<organism evidence="7">
    <name type="scientific">Nicotiana tabacum</name>
    <name type="common">Common tobacco</name>
    <dbReference type="NCBI Taxonomy" id="4097"/>
    <lineage>
        <taxon>Eukaryota</taxon>
        <taxon>Viridiplantae</taxon>
        <taxon>Streptophyta</taxon>
        <taxon>Embryophyta</taxon>
        <taxon>Tracheophyta</taxon>
        <taxon>Spermatophyta</taxon>
        <taxon>Magnoliopsida</taxon>
        <taxon>eudicotyledons</taxon>
        <taxon>Gunneridae</taxon>
        <taxon>Pentapetalae</taxon>
        <taxon>asterids</taxon>
        <taxon>lamiids</taxon>
        <taxon>Solanales</taxon>
        <taxon>Solanaceae</taxon>
        <taxon>Nicotianoideae</taxon>
        <taxon>Nicotianeae</taxon>
        <taxon>Nicotiana</taxon>
    </lineage>
</organism>
<evidence type="ECO:0000256" key="4">
    <source>
        <dbReference type="ARBA" id="ARBA00022801"/>
    </source>
</evidence>
<dbReference type="PaxDb" id="4097-A0A1S3YW15"/>
<dbReference type="InterPro" id="IPR033121">
    <property type="entry name" value="PEPTIDASE_A1"/>
</dbReference>
<accession>A0A1S3YW15</accession>
<protein>
    <submittedName>
        <fullName evidence="7">Probable aspartic protease At2g35615</fullName>
    </submittedName>
</protein>
<reference evidence="7" key="1">
    <citation type="submission" date="2025-08" db="UniProtKB">
        <authorList>
            <consortium name="RefSeq"/>
        </authorList>
    </citation>
    <scope>IDENTIFICATION</scope>
</reference>
<dbReference type="GO" id="GO:0006508">
    <property type="term" value="P:proteolysis"/>
    <property type="evidence" value="ECO:0007669"/>
    <property type="project" value="UniProtKB-KW"/>
</dbReference>
<gene>
    <name evidence="7" type="primary">LOC107780195</name>
</gene>
<dbReference type="Pfam" id="PF14543">
    <property type="entry name" value="TAXi_N"/>
    <property type="match status" value="1"/>
</dbReference>